<dbReference type="EMBL" id="ML978376">
    <property type="protein sequence ID" value="KAF2023147.1"/>
    <property type="molecule type" value="Genomic_DNA"/>
</dbReference>
<comment type="caution">
    <text evidence="1">The sequence shown here is derived from an EMBL/GenBank/DDBJ whole genome shotgun (WGS) entry which is preliminary data.</text>
</comment>
<dbReference type="OrthoDB" id="3597252at2759"/>
<dbReference type="AlphaFoldDB" id="A0A9P4LG35"/>
<dbReference type="Proteomes" id="UP000799777">
    <property type="component" value="Unassembled WGS sequence"/>
</dbReference>
<proteinExistence type="predicted"/>
<sequence>MAFLPLNNDHDFLTFAYSWLGSEPSTLDKVHGIVGCSRSLLFIQYYIRSMAMQAEILKWSKHRRRDRGLEVVARLQRLERWVDQTEDNEAREIALKTHDAFVDATILYAHVRYMHCIPNDPFVQSVASRLTHTLCSLPSEGRLYSGLHPAWCFLIACACTTDSSQYKSMTAILHGIGRSNKSNVSAVANVASIIWEWKKSQAELSKGWWEDMTLHIQQNMGNRLICVT</sequence>
<evidence type="ECO:0000313" key="1">
    <source>
        <dbReference type="EMBL" id="KAF2023147.1"/>
    </source>
</evidence>
<evidence type="ECO:0000313" key="2">
    <source>
        <dbReference type="Proteomes" id="UP000799777"/>
    </source>
</evidence>
<accession>A0A9P4LG35</accession>
<reference evidence="1" key="1">
    <citation type="journal article" date="2020" name="Stud. Mycol.">
        <title>101 Dothideomycetes genomes: a test case for predicting lifestyles and emergence of pathogens.</title>
        <authorList>
            <person name="Haridas S."/>
            <person name="Albert R."/>
            <person name="Binder M."/>
            <person name="Bloem J."/>
            <person name="Labutti K."/>
            <person name="Salamov A."/>
            <person name="Andreopoulos B."/>
            <person name="Baker S."/>
            <person name="Barry K."/>
            <person name="Bills G."/>
            <person name="Bluhm B."/>
            <person name="Cannon C."/>
            <person name="Castanera R."/>
            <person name="Culley D."/>
            <person name="Daum C."/>
            <person name="Ezra D."/>
            <person name="Gonzalez J."/>
            <person name="Henrissat B."/>
            <person name="Kuo A."/>
            <person name="Liang C."/>
            <person name="Lipzen A."/>
            <person name="Lutzoni F."/>
            <person name="Magnuson J."/>
            <person name="Mondo S."/>
            <person name="Nolan M."/>
            <person name="Ohm R."/>
            <person name="Pangilinan J."/>
            <person name="Park H.-J."/>
            <person name="Ramirez L."/>
            <person name="Alfaro M."/>
            <person name="Sun H."/>
            <person name="Tritt A."/>
            <person name="Yoshinaga Y."/>
            <person name="Zwiers L.-H."/>
            <person name="Turgeon B."/>
            <person name="Goodwin S."/>
            <person name="Spatafora J."/>
            <person name="Crous P."/>
            <person name="Grigoriev I."/>
        </authorList>
    </citation>
    <scope>NUCLEOTIDE SEQUENCE</scope>
    <source>
        <strain evidence="1">CBS 110217</strain>
    </source>
</reference>
<keyword evidence="2" id="KW-1185">Reference proteome</keyword>
<gene>
    <name evidence="1" type="ORF">EK21DRAFT_119050</name>
</gene>
<name>A0A9P4LG35_9PLEO</name>
<dbReference type="InterPro" id="IPR021858">
    <property type="entry name" value="Fun_TF"/>
</dbReference>
<protein>
    <submittedName>
        <fullName evidence="1">Uncharacterized protein</fullName>
    </submittedName>
</protein>
<organism evidence="1 2">
    <name type="scientific">Setomelanomma holmii</name>
    <dbReference type="NCBI Taxonomy" id="210430"/>
    <lineage>
        <taxon>Eukaryota</taxon>
        <taxon>Fungi</taxon>
        <taxon>Dikarya</taxon>
        <taxon>Ascomycota</taxon>
        <taxon>Pezizomycotina</taxon>
        <taxon>Dothideomycetes</taxon>
        <taxon>Pleosporomycetidae</taxon>
        <taxon>Pleosporales</taxon>
        <taxon>Pleosporineae</taxon>
        <taxon>Phaeosphaeriaceae</taxon>
        <taxon>Setomelanomma</taxon>
    </lineage>
</organism>
<dbReference type="Pfam" id="PF11951">
    <property type="entry name" value="Fungal_trans_2"/>
    <property type="match status" value="1"/>
</dbReference>